<evidence type="ECO:0000313" key="2">
    <source>
        <dbReference type="EMBL" id="QNO49301.1"/>
    </source>
</evidence>
<name>A0A7G9YMR7_9EURY</name>
<keyword evidence="1" id="KW-1133">Transmembrane helix</keyword>
<proteinExistence type="predicted"/>
<feature type="transmembrane region" description="Helical" evidence="1">
    <location>
        <begin position="20"/>
        <end position="41"/>
    </location>
</feature>
<feature type="transmembrane region" description="Helical" evidence="1">
    <location>
        <begin position="53"/>
        <end position="75"/>
    </location>
</feature>
<dbReference type="EMBL" id="MT631376">
    <property type="protein sequence ID" value="QNO49301.1"/>
    <property type="molecule type" value="Genomic_DNA"/>
</dbReference>
<evidence type="ECO:0000256" key="1">
    <source>
        <dbReference type="SAM" id="Phobius"/>
    </source>
</evidence>
<dbReference type="AlphaFoldDB" id="A0A7G9YMR7"/>
<gene>
    <name evidence="2" type="ORF">ANJBEOKM_00041</name>
</gene>
<protein>
    <submittedName>
        <fullName evidence="2">Uncharacterized protein</fullName>
    </submittedName>
</protein>
<keyword evidence="1" id="KW-0472">Membrane</keyword>
<organism evidence="2">
    <name type="scientific">Candidatus Methanogaster sp. ANME-2c ERB4</name>
    <dbReference type="NCBI Taxonomy" id="2759911"/>
    <lineage>
        <taxon>Archaea</taxon>
        <taxon>Methanobacteriati</taxon>
        <taxon>Methanobacteriota</taxon>
        <taxon>Stenosarchaea group</taxon>
        <taxon>Methanomicrobia</taxon>
        <taxon>Methanosarcinales</taxon>
        <taxon>ANME-2 cluster</taxon>
        <taxon>Candidatus Methanogasteraceae</taxon>
        <taxon>Candidatus Methanogaster</taxon>
    </lineage>
</organism>
<accession>A0A7G9YMR7</accession>
<reference evidence="2" key="1">
    <citation type="submission" date="2020-06" db="EMBL/GenBank/DDBJ databases">
        <title>Unique genomic features of the anaerobic methanotrophic archaea.</title>
        <authorList>
            <person name="Chadwick G.L."/>
            <person name="Skennerton C.T."/>
            <person name="Laso-Perez R."/>
            <person name="Leu A.O."/>
            <person name="Speth D.R."/>
            <person name="Yu H."/>
            <person name="Morgan-Lang C."/>
            <person name="Hatzenpichler R."/>
            <person name="Goudeau D."/>
            <person name="Malmstrom R."/>
            <person name="Brazelton W.J."/>
            <person name="Woyke T."/>
            <person name="Hallam S.J."/>
            <person name="Tyson G.W."/>
            <person name="Wegener G."/>
            <person name="Boetius A."/>
            <person name="Orphan V."/>
        </authorList>
    </citation>
    <scope>NUCLEOTIDE SEQUENCE</scope>
</reference>
<sequence length="77" mass="8408">MLTVTALTNVQNIFSVEQVVTGGMLATISLIISLSMAEVLVESKWWNKWASNTLEICNTPLLVVFAAIVAFKVLLVL</sequence>
<keyword evidence="1" id="KW-0812">Transmembrane</keyword>